<dbReference type="EMBL" id="JBAHYK010000560">
    <property type="protein sequence ID" value="KAL0572963.1"/>
    <property type="molecule type" value="Genomic_DNA"/>
</dbReference>
<feature type="region of interest" description="Disordered" evidence="2">
    <location>
        <begin position="1193"/>
        <end position="1219"/>
    </location>
</feature>
<feature type="compositionally biased region" description="Pro residues" evidence="2">
    <location>
        <begin position="619"/>
        <end position="635"/>
    </location>
</feature>
<dbReference type="PANTHER" id="PTHR13037:SF24">
    <property type="entry name" value="POLYCOMB PROTEIN PCL-RELATED"/>
    <property type="match status" value="1"/>
</dbReference>
<feature type="compositionally biased region" description="Basic and acidic residues" evidence="2">
    <location>
        <begin position="414"/>
        <end position="424"/>
    </location>
</feature>
<organism evidence="3 4">
    <name type="scientific">Marasmius crinis-equi</name>
    <dbReference type="NCBI Taxonomy" id="585013"/>
    <lineage>
        <taxon>Eukaryota</taxon>
        <taxon>Fungi</taxon>
        <taxon>Dikarya</taxon>
        <taxon>Basidiomycota</taxon>
        <taxon>Agaricomycotina</taxon>
        <taxon>Agaricomycetes</taxon>
        <taxon>Agaricomycetidae</taxon>
        <taxon>Agaricales</taxon>
        <taxon>Marasmiineae</taxon>
        <taxon>Marasmiaceae</taxon>
        <taxon>Marasmius</taxon>
    </lineage>
</organism>
<evidence type="ECO:0000313" key="4">
    <source>
        <dbReference type="Proteomes" id="UP001465976"/>
    </source>
</evidence>
<proteinExistence type="predicted"/>
<evidence type="ECO:0000256" key="2">
    <source>
        <dbReference type="SAM" id="MobiDB-lite"/>
    </source>
</evidence>
<feature type="region of interest" description="Disordered" evidence="2">
    <location>
        <begin position="525"/>
        <end position="572"/>
    </location>
</feature>
<protein>
    <submittedName>
        <fullName evidence="3">Uncharacterized protein</fullName>
    </submittedName>
</protein>
<feature type="region of interest" description="Disordered" evidence="2">
    <location>
        <begin position="144"/>
        <end position="175"/>
    </location>
</feature>
<feature type="region of interest" description="Disordered" evidence="2">
    <location>
        <begin position="1129"/>
        <end position="1178"/>
    </location>
</feature>
<accession>A0ABR3FCH8</accession>
<evidence type="ECO:0000256" key="1">
    <source>
        <dbReference type="ARBA" id="ARBA00022581"/>
    </source>
</evidence>
<feature type="compositionally biased region" description="Basic and acidic residues" evidence="2">
    <location>
        <begin position="1206"/>
        <end position="1219"/>
    </location>
</feature>
<keyword evidence="4" id="KW-1185">Reference proteome</keyword>
<feature type="compositionally biased region" description="Low complexity" evidence="2">
    <location>
        <begin position="531"/>
        <end position="542"/>
    </location>
</feature>
<feature type="region of interest" description="Disordered" evidence="2">
    <location>
        <begin position="1458"/>
        <end position="1490"/>
    </location>
</feature>
<dbReference type="Proteomes" id="UP001465976">
    <property type="component" value="Unassembled WGS sequence"/>
</dbReference>
<keyword evidence="1" id="KW-0945">Host-virus interaction</keyword>
<feature type="compositionally biased region" description="Polar residues" evidence="2">
    <location>
        <begin position="1133"/>
        <end position="1144"/>
    </location>
</feature>
<feature type="region of interest" description="Disordered" evidence="2">
    <location>
        <begin position="611"/>
        <end position="635"/>
    </location>
</feature>
<dbReference type="PANTHER" id="PTHR13037">
    <property type="entry name" value="FORMIN"/>
    <property type="match status" value="1"/>
</dbReference>
<reference evidence="3 4" key="1">
    <citation type="submission" date="2024-02" db="EMBL/GenBank/DDBJ databases">
        <title>A draft genome for the cacao thread blight pathogen Marasmius crinis-equi.</title>
        <authorList>
            <person name="Cohen S.P."/>
            <person name="Baruah I.K."/>
            <person name="Amoako-Attah I."/>
            <person name="Bukari Y."/>
            <person name="Meinhardt L.W."/>
            <person name="Bailey B.A."/>
        </authorList>
    </citation>
    <scope>NUCLEOTIDE SEQUENCE [LARGE SCALE GENOMIC DNA]</scope>
    <source>
        <strain evidence="3 4">GH-76</strain>
    </source>
</reference>
<gene>
    <name evidence="3" type="ORF">V5O48_008994</name>
</gene>
<feature type="compositionally biased region" description="Polar residues" evidence="2">
    <location>
        <begin position="144"/>
        <end position="165"/>
    </location>
</feature>
<name>A0ABR3FCH8_9AGAR</name>
<feature type="compositionally biased region" description="Acidic residues" evidence="2">
    <location>
        <begin position="1154"/>
        <end position="1165"/>
    </location>
</feature>
<evidence type="ECO:0000313" key="3">
    <source>
        <dbReference type="EMBL" id="KAL0572963.1"/>
    </source>
</evidence>
<comment type="caution">
    <text evidence="3">The sequence shown here is derived from an EMBL/GenBank/DDBJ whole genome shotgun (WGS) entry which is preliminary data.</text>
</comment>
<feature type="region of interest" description="Disordered" evidence="2">
    <location>
        <begin position="380"/>
        <end position="482"/>
    </location>
</feature>
<sequence>MDPSFMQLLLHSSEADRNLLLLLGDNGLQNFRSDVIEPMFPEGYSETAEGRAHFGSYQWLTPQVMPLLRARFASNLISSSTPAVSLDVPPPAVPTPHPILHDFALPATASGTTNSRRIASYSRPSSDQATAPVSNVLAAARSTAHSHSLNPAATPVDNSLKQPTRQAMVKGDRKVDRSLPSSTISLTKDRLVELIQCFKAIGLWARIWVPRVGPIDVPNFTRQVEAFVASMNYSFPEDPNRVADDANSALLFRQSWRILDLVNRNGRYHVVPSNIHDSAFTWEQIKGLHPNKDRMGNPEHVPGNVLPQDRPLLLNICPRHGHMQGQLSEGLPKVNSIPRHLWPHNHTCLGWRLVLFGRFPLQDPEEDQIDAFIDTCLPTPWCPSSDEDDGDSSESPVAGPSGTIRSPSYSPPQPDRRVRPRLSDRTAGSLSATSGGPLPPSISSPVPSRPDGWDQHITPRGVVAPDTGVHPQAAYASPPSPFFPTRSVTTAAHDRLYSDFFFPRVVAPDSGIRLHEPSDASPPPFFPTNFLLSSGSPESSLPPLLPPSPPASQLTDTQSHTTPGPLAPASPRPLSPISSFFPAVSQLAGAPPLFLPSPLLSDTLAAESPHVQTIDLCSPSPPPLPASDPPEPEFPTTPALTLSALSKPMHIRTWKRLVGSTKYPEDSFPSNGFKSAAMTFQSSQQGSRVVLDILSHFASNPQEDDPQTDFPSTFDYNRHISRRAGESSDCVHGSRSFFGDRLQLWMHRSPGRGPTLDILTGTLRCLSKHSLWQFAPNGSPFMVPRLFYGISAHSSDPKMYGATVESSRTHTREAVFRAHGAIIAIYLYQCNMAPLPVSPWLVLYCILGDQVANPSCVPHDLVAKIDPKGWDLLQRILCLAPGKRRPKDVAHPTNQLLIEYLEKDPMEQLPADMTLTQQTCNDLYVLAFCVLLFGADPRSHLQLFDHPDLKAIKEGFDVTLGSGAPEGTRASFATTFHLVPGALPWQMIGHLYHRFPESIQTVLPYIQAITPPTCSDREKLLTEVVQLRVRNWLKGFGYPSEMATLGLVAEDEFERVKDDQFFRLRELLLASTGTPQIPAVDPWRIKVNVTFQPDDDGIHLAVFHTCFTSVDIIVTPMLEEMLLNDRDHHDGANASQLQSPTRSEQGVGGNVLTSDEESDNSEDELSVWSPSGSQVHADPVSMLHRSVAIYESPDEAHQEPQPQSTDVHEARDQAVTDTDQSRLDELLRQLRNASETPSDGLTVNVVSESPHFDTIGRGQVEARETYDLADRGLGFAVREECDRQSSGGYGSEQLGNDGTRAQQAIVEGTAQTMSTDCFVVLSVQIRPGITHDAPPLPCSLNGNASQQTLAMILDRVRERHPDFWAPLQTLPGDSAVASALHPFRFDDTRFGRTEHGWSGLGTLATPDVSTRLSCLSVEDTEVWRANLNLPAGVPVFMIYIVAPSPATPSASVPSQEAVARSVYSSQPPRSALPATQAPPEHPPQEGAGVSFQGTTILGLGNAGAPPTPSPQLQWLRSRFPSEFDKMQEWRSSTLYGSAYRGCRIALLLRPIYMALGWGTGGGQRFRAEVSDGVVLAASEIHLLLRISESHYESWRTLLRKVDTGLTLLRKRPHLTEEEEGLKAICEVMVRGDDLDIGSTNPDSPEAEALTINTSTLTERLKRATRR</sequence>